<keyword evidence="1" id="KW-0472">Membrane</keyword>
<gene>
    <name evidence="2" type="ORF">GCM10022277_27480</name>
</gene>
<sequence length="156" mass="16810">MPKKSKGFTLIELVMVIIILGVLAATAIPRFADQSAYDERFFYENVMAGLRHAHKLAMSSGCRVQFQRSGTGFELLQDDNCFNAVAPAYGTKVLRPGGDTEYVVDGSTGDWDSDINPLIFTAAGQVMNSGGAVQASTTLTVGDRTIIIDGHTGYIR</sequence>
<dbReference type="InterPro" id="IPR045584">
    <property type="entry name" value="Pilin-like"/>
</dbReference>
<dbReference type="SUPFAM" id="SSF54523">
    <property type="entry name" value="Pili subunits"/>
    <property type="match status" value="1"/>
</dbReference>
<dbReference type="InterPro" id="IPR012902">
    <property type="entry name" value="N_methyl_site"/>
</dbReference>
<organism evidence="2 3">
    <name type="scientific">Litoribacillus peritrichatus</name>
    <dbReference type="NCBI Taxonomy" id="718191"/>
    <lineage>
        <taxon>Bacteria</taxon>
        <taxon>Pseudomonadati</taxon>
        <taxon>Pseudomonadota</taxon>
        <taxon>Gammaproteobacteria</taxon>
        <taxon>Oceanospirillales</taxon>
        <taxon>Oceanospirillaceae</taxon>
        <taxon>Litoribacillus</taxon>
    </lineage>
</organism>
<feature type="transmembrane region" description="Helical" evidence="1">
    <location>
        <begin position="7"/>
        <end position="28"/>
    </location>
</feature>
<reference evidence="3" key="1">
    <citation type="journal article" date="2019" name="Int. J. Syst. Evol. Microbiol.">
        <title>The Global Catalogue of Microorganisms (GCM) 10K type strain sequencing project: providing services to taxonomists for standard genome sequencing and annotation.</title>
        <authorList>
            <consortium name="The Broad Institute Genomics Platform"/>
            <consortium name="The Broad Institute Genome Sequencing Center for Infectious Disease"/>
            <person name="Wu L."/>
            <person name="Ma J."/>
        </authorList>
    </citation>
    <scope>NUCLEOTIDE SEQUENCE [LARGE SCALE GENOMIC DNA]</scope>
    <source>
        <strain evidence="3">JCM 17551</strain>
    </source>
</reference>
<evidence type="ECO:0000256" key="1">
    <source>
        <dbReference type="SAM" id="Phobius"/>
    </source>
</evidence>
<keyword evidence="1" id="KW-1133">Transmembrane helix</keyword>
<accession>A0ABP7MSH5</accession>
<dbReference type="Gene3D" id="3.30.700.10">
    <property type="entry name" value="Glycoprotein, Type 4 Pilin"/>
    <property type="match status" value="1"/>
</dbReference>
<evidence type="ECO:0000313" key="2">
    <source>
        <dbReference type="EMBL" id="GAA3929430.1"/>
    </source>
</evidence>
<evidence type="ECO:0008006" key="4">
    <source>
        <dbReference type="Google" id="ProtNLM"/>
    </source>
</evidence>
<dbReference type="RefSeq" id="WP_344799122.1">
    <property type="nucleotide sequence ID" value="NZ_BAABBN010000007.1"/>
</dbReference>
<dbReference type="Pfam" id="PF07963">
    <property type="entry name" value="N_methyl"/>
    <property type="match status" value="1"/>
</dbReference>
<dbReference type="PROSITE" id="PS00409">
    <property type="entry name" value="PROKAR_NTER_METHYL"/>
    <property type="match status" value="1"/>
</dbReference>
<dbReference type="EMBL" id="BAABBN010000007">
    <property type="protein sequence ID" value="GAA3929430.1"/>
    <property type="molecule type" value="Genomic_DNA"/>
</dbReference>
<keyword evidence="1" id="KW-0812">Transmembrane</keyword>
<keyword evidence="3" id="KW-1185">Reference proteome</keyword>
<evidence type="ECO:0000313" key="3">
    <source>
        <dbReference type="Proteomes" id="UP001501565"/>
    </source>
</evidence>
<name>A0ABP7MSH5_9GAMM</name>
<comment type="caution">
    <text evidence="2">The sequence shown here is derived from an EMBL/GenBank/DDBJ whole genome shotgun (WGS) entry which is preliminary data.</text>
</comment>
<protein>
    <recommendedName>
        <fullName evidence="4">Prepilin-type N-terminal cleavage/methylation domain-containing protein</fullName>
    </recommendedName>
</protein>
<dbReference type="NCBIfam" id="TIGR02532">
    <property type="entry name" value="IV_pilin_GFxxxE"/>
    <property type="match status" value="1"/>
</dbReference>
<dbReference type="Proteomes" id="UP001501565">
    <property type="component" value="Unassembled WGS sequence"/>
</dbReference>
<proteinExistence type="predicted"/>